<sequence>MSVVKVRTGIPALVRSKAMMTCILFVLICVPFLLLFLLAMQDAEDTMRTLYTLAATLPGCGIVAAVLAMCVVWGRRRKAVLIIGDQVQIPRSGVSFSFAELDTVQLWSDQKSRSHVALLPSHIEERVETTGVLSIRPYTVTFPRGATPQPFELAEILLSQKPELKLDRLGRL</sequence>
<keyword evidence="1" id="KW-0472">Membrane</keyword>
<dbReference type="OrthoDB" id="4418808at2"/>
<dbReference type="EMBL" id="CP015622">
    <property type="protein sequence ID" value="ANE04544.1"/>
    <property type="molecule type" value="Genomic_DNA"/>
</dbReference>
<dbReference type="Proteomes" id="UP000076929">
    <property type="component" value="Chromosome"/>
</dbReference>
<accession>A0A172QV23</accession>
<gene>
    <name evidence="2" type="ORF">ccrud_10245</name>
</gene>
<feature type="transmembrane region" description="Helical" evidence="1">
    <location>
        <begin position="21"/>
        <end position="39"/>
    </location>
</feature>
<protein>
    <submittedName>
        <fullName evidence="2">Uncharacterized protein</fullName>
    </submittedName>
</protein>
<feature type="transmembrane region" description="Helical" evidence="1">
    <location>
        <begin position="51"/>
        <end position="73"/>
    </location>
</feature>
<dbReference type="STRING" id="1652495.ccrud_10245"/>
<keyword evidence="1" id="KW-1133">Transmembrane helix</keyword>
<dbReference type="RefSeq" id="WP_066567121.1">
    <property type="nucleotide sequence ID" value="NZ_CP015622.1"/>
</dbReference>
<keyword evidence="3" id="KW-1185">Reference proteome</keyword>
<evidence type="ECO:0000313" key="2">
    <source>
        <dbReference type="EMBL" id="ANE04544.1"/>
    </source>
</evidence>
<organism evidence="2 3">
    <name type="scientific">Corynebacterium crudilactis</name>
    <dbReference type="NCBI Taxonomy" id="1652495"/>
    <lineage>
        <taxon>Bacteria</taxon>
        <taxon>Bacillati</taxon>
        <taxon>Actinomycetota</taxon>
        <taxon>Actinomycetes</taxon>
        <taxon>Mycobacteriales</taxon>
        <taxon>Corynebacteriaceae</taxon>
        <taxon>Corynebacterium</taxon>
    </lineage>
</organism>
<dbReference type="KEGG" id="ccjz:ccrud_10245"/>
<evidence type="ECO:0000313" key="3">
    <source>
        <dbReference type="Proteomes" id="UP000076929"/>
    </source>
</evidence>
<name>A0A172QV23_9CORY</name>
<keyword evidence="1" id="KW-0812">Transmembrane</keyword>
<evidence type="ECO:0000256" key="1">
    <source>
        <dbReference type="SAM" id="Phobius"/>
    </source>
</evidence>
<reference evidence="2 3" key="1">
    <citation type="submission" date="2016-05" db="EMBL/GenBank/DDBJ databases">
        <title>Complete genome sequence of Corynebacterium crudilactis, a new Corynebacterium species isolated from raw cow's milk.</title>
        <authorList>
            <person name="Christian R."/>
            <person name="Zimmermann J."/>
            <person name="Lipski A."/>
            <person name="Kalinowski J."/>
        </authorList>
    </citation>
    <scope>NUCLEOTIDE SEQUENCE [LARGE SCALE GENOMIC DNA]</scope>
    <source>
        <strain evidence="2 3">JZ16</strain>
    </source>
</reference>
<dbReference type="AlphaFoldDB" id="A0A172QV23"/>
<proteinExistence type="predicted"/>